<keyword evidence="2" id="KW-0067">ATP-binding</keyword>
<dbReference type="InterPro" id="IPR033875">
    <property type="entry name" value="FlhG"/>
</dbReference>
<dbReference type="EMBL" id="CP007141">
    <property type="protein sequence ID" value="AJC72970.1"/>
    <property type="molecule type" value="Genomic_DNA"/>
</dbReference>
<dbReference type="InterPro" id="IPR025501">
    <property type="entry name" value="MinD_FleN"/>
</dbReference>
<dbReference type="STRING" id="1123384.AJ81_00800"/>
<evidence type="ECO:0000313" key="4">
    <source>
        <dbReference type="EMBL" id="AJC72970.1"/>
    </source>
</evidence>
<dbReference type="PANTHER" id="PTHR43384">
    <property type="entry name" value="SEPTUM SITE-DETERMINING PROTEIN MIND HOMOLOG, CHLOROPLASTIC-RELATED"/>
    <property type="match status" value="1"/>
</dbReference>
<reference evidence="4 5" key="1">
    <citation type="submission" date="2014-01" db="EMBL/GenBank/DDBJ databases">
        <title>Genome sequencing of Thermotog hypogea.</title>
        <authorList>
            <person name="Zhang X."/>
            <person name="Alvare G."/>
            <person name="Fristensky B."/>
            <person name="Chen L."/>
            <person name="Suen T."/>
            <person name="Chen Q."/>
            <person name="Ma K."/>
        </authorList>
    </citation>
    <scope>NUCLEOTIDE SEQUENCE [LARGE SCALE GENOMIC DNA]</scope>
    <source>
        <strain evidence="4 5">DSM 11164</strain>
    </source>
</reference>
<dbReference type="PIRSF" id="PIRSF003092">
    <property type="entry name" value="MinD"/>
    <property type="match status" value="1"/>
</dbReference>
<dbReference type="GO" id="GO:0051782">
    <property type="term" value="P:negative regulation of cell division"/>
    <property type="evidence" value="ECO:0007669"/>
    <property type="project" value="TreeGrafter"/>
</dbReference>
<evidence type="ECO:0000259" key="3">
    <source>
        <dbReference type="Pfam" id="PF13614"/>
    </source>
</evidence>
<evidence type="ECO:0000256" key="2">
    <source>
        <dbReference type="ARBA" id="ARBA00022840"/>
    </source>
</evidence>
<dbReference type="Gene3D" id="3.40.50.300">
    <property type="entry name" value="P-loop containing nucleotide triphosphate hydrolases"/>
    <property type="match status" value="1"/>
</dbReference>
<dbReference type="GO" id="GO:0009898">
    <property type="term" value="C:cytoplasmic side of plasma membrane"/>
    <property type="evidence" value="ECO:0007669"/>
    <property type="project" value="TreeGrafter"/>
</dbReference>
<dbReference type="GO" id="GO:0005524">
    <property type="term" value="F:ATP binding"/>
    <property type="evidence" value="ECO:0007669"/>
    <property type="project" value="UniProtKB-KW"/>
</dbReference>
<dbReference type="PANTHER" id="PTHR43384:SF4">
    <property type="entry name" value="CELLULOSE BIOSYNTHESIS PROTEIN BCSQ-RELATED"/>
    <property type="match status" value="1"/>
</dbReference>
<keyword evidence="5" id="KW-1185">Reference proteome</keyword>
<dbReference type="SUPFAM" id="SSF52540">
    <property type="entry name" value="P-loop containing nucleoside triphosphate hydrolases"/>
    <property type="match status" value="1"/>
</dbReference>
<dbReference type="InterPro" id="IPR050625">
    <property type="entry name" value="ParA/MinD_ATPase"/>
</dbReference>
<evidence type="ECO:0000256" key="1">
    <source>
        <dbReference type="ARBA" id="ARBA00022741"/>
    </source>
</evidence>
<dbReference type="Proteomes" id="UP000077469">
    <property type="component" value="Chromosome"/>
</dbReference>
<feature type="domain" description="AAA" evidence="3">
    <location>
        <begin position="14"/>
        <end position="162"/>
    </location>
</feature>
<dbReference type="Pfam" id="PF13614">
    <property type="entry name" value="AAA_31"/>
    <property type="match status" value="1"/>
</dbReference>
<dbReference type="GO" id="GO:0005829">
    <property type="term" value="C:cytosol"/>
    <property type="evidence" value="ECO:0007669"/>
    <property type="project" value="TreeGrafter"/>
</dbReference>
<dbReference type="AlphaFoldDB" id="A0A0X1KP18"/>
<dbReference type="InterPro" id="IPR027417">
    <property type="entry name" value="P-loop_NTPase"/>
</dbReference>
<protein>
    <submittedName>
        <fullName evidence="4">Cobyrinic acid a,c-diamide synthase</fullName>
    </submittedName>
</protein>
<dbReference type="GO" id="GO:0016887">
    <property type="term" value="F:ATP hydrolysis activity"/>
    <property type="evidence" value="ECO:0007669"/>
    <property type="project" value="TreeGrafter"/>
</dbReference>
<dbReference type="PaxDb" id="1123384-AJ81_00800"/>
<evidence type="ECO:0000313" key="5">
    <source>
        <dbReference type="Proteomes" id="UP000077469"/>
    </source>
</evidence>
<accession>A0A0X1KP18</accession>
<dbReference type="InterPro" id="IPR025669">
    <property type="entry name" value="AAA_dom"/>
</dbReference>
<dbReference type="KEGG" id="phy:AJ81_00800"/>
<sequence>MPNQAEGLYGSRARMVSVASGKGGVGKTLVAVNLSVVLQERGHRVLLFDTDAGFANAEILMGVTPKFTLKDFLKKKVGIEEVIFRTPYGVDLISTGMDVEDLITFNVEDKGRVVNELRKIGEDYDYIIFDFPPGFNEQLERFYLSSDHVLVLTATEPTALVNAYTFVKILVLKGLEPVSFHVVMNMVKDLREGRKVVEKFSSVVSKFVGVNFDSTHLMKFEPLVRESVARQIPFVVLKKTSQPSLAIHGIADRITNKIVAKKLSFIERVKLLFGMG</sequence>
<proteinExistence type="predicted"/>
<name>A0A0X1KP18_9THEM</name>
<organism evidence="4 5">
    <name type="scientific">Pseudothermotoga hypogea DSM 11164 = NBRC 106472</name>
    <dbReference type="NCBI Taxonomy" id="1123384"/>
    <lineage>
        <taxon>Bacteria</taxon>
        <taxon>Thermotogati</taxon>
        <taxon>Thermotogota</taxon>
        <taxon>Thermotogae</taxon>
        <taxon>Thermotogales</taxon>
        <taxon>Thermotogaceae</taxon>
        <taxon>Pseudothermotoga</taxon>
    </lineage>
</organism>
<keyword evidence="1" id="KW-0547">Nucleotide-binding</keyword>
<dbReference type="RefSeq" id="WP_031503178.1">
    <property type="nucleotide sequence ID" value="NC_022795.1"/>
</dbReference>
<gene>
    <name evidence="4" type="ORF">AJ81_00800</name>
</gene>
<dbReference type="PATRIC" id="fig|1123384.7.peg.157"/>
<dbReference type="OrthoDB" id="9816297at2"/>
<dbReference type="CDD" id="cd02038">
    <property type="entry name" value="FlhG-like"/>
    <property type="match status" value="1"/>
</dbReference>